<evidence type="ECO:0000256" key="11">
    <source>
        <dbReference type="ARBA" id="ARBA00023136"/>
    </source>
</evidence>
<dbReference type="PANTHER" id="PTHR38674">
    <property type="entry name" value="ALKANE 1-MONOOXYGENASE 1"/>
    <property type="match status" value="1"/>
</dbReference>
<evidence type="ECO:0000256" key="3">
    <source>
        <dbReference type="ARBA" id="ARBA00022475"/>
    </source>
</evidence>
<evidence type="ECO:0000256" key="6">
    <source>
        <dbReference type="ARBA" id="ARBA00022723"/>
    </source>
</evidence>
<evidence type="ECO:0000256" key="8">
    <source>
        <dbReference type="ARBA" id="ARBA00023002"/>
    </source>
</evidence>
<protein>
    <submittedName>
        <fullName evidence="14">Alkane 1-monooxygenase 2</fullName>
        <ecNumber evidence="14">1.14.15.3</ecNumber>
    </submittedName>
</protein>
<dbReference type="OrthoDB" id="4759734at2"/>
<dbReference type="GO" id="GO:0006629">
    <property type="term" value="P:lipid metabolic process"/>
    <property type="evidence" value="ECO:0007669"/>
    <property type="project" value="InterPro"/>
</dbReference>
<accession>A0A2R8A8F5</accession>
<evidence type="ECO:0000256" key="2">
    <source>
        <dbReference type="ARBA" id="ARBA00010823"/>
    </source>
</evidence>
<dbReference type="InterPro" id="IPR033885">
    <property type="entry name" value="AlkB/XylM"/>
</dbReference>
<evidence type="ECO:0000256" key="5">
    <source>
        <dbReference type="ARBA" id="ARBA00022692"/>
    </source>
</evidence>
<keyword evidence="11 12" id="KW-0472">Membrane</keyword>
<dbReference type="GO" id="GO:0004497">
    <property type="term" value="F:monooxygenase activity"/>
    <property type="evidence" value="ECO:0007669"/>
    <property type="project" value="UniProtKB-KW"/>
</dbReference>
<evidence type="ECO:0000313" key="14">
    <source>
        <dbReference type="EMBL" id="SPF28502.1"/>
    </source>
</evidence>
<keyword evidence="10 14" id="KW-0503">Monooxygenase</keyword>
<evidence type="ECO:0000256" key="12">
    <source>
        <dbReference type="SAM" id="Phobius"/>
    </source>
</evidence>
<dbReference type="GO" id="GO:0005886">
    <property type="term" value="C:plasma membrane"/>
    <property type="evidence" value="ECO:0007669"/>
    <property type="project" value="UniProtKB-SubCell"/>
</dbReference>
<keyword evidence="6" id="KW-0479">Metal-binding</keyword>
<keyword evidence="15" id="KW-1185">Reference proteome</keyword>
<feature type="transmembrane region" description="Helical" evidence="12">
    <location>
        <begin position="68"/>
        <end position="89"/>
    </location>
</feature>
<feature type="transmembrane region" description="Helical" evidence="12">
    <location>
        <begin position="319"/>
        <end position="338"/>
    </location>
</feature>
<feature type="domain" description="Fatty acid desaturase" evidence="13">
    <location>
        <begin position="96"/>
        <end position="325"/>
    </location>
</feature>
<evidence type="ECO:0000256" key="1">
    <source>
        <dbReference type="ARBA" id="ARBA00004429"/>
    </source>
</evidence>
<organism evidence="14 15">
    <name type="scientific">Pontivivens insulae</name>
    <dbReference type="NCBI Taxonomy" id="1639689"/>
    <lineage>
        <taxon>Bacteria</taxon>
        <taxon>Pseudomonadati</taxon>
        <taxon>Pseudomonadota</taxon>
        <taxon>Alphaproteobacteria</taxon>
        <taxon>Rhodobacterales</taxon>
        <taxon>Paracoccaceae</taxon>
        <taxon>Pontivivens</taxon>
    </lineage>
</organism>
<gene>
    <name evidence="14" type="primary">alkB2</name>
    <name evidence="14" type="ORF">POI8812_00803</name>
</gene>
<sequence length="368" mass="42608">MPAPALPFWMSLSLVPLILLAALNGGWWLAAVTTYTIVVITFLDAVLSHDTSNADPMTQDRHLFWHKLVTWVWPPMQFVIVFGAIWWAVNGTLERWEAIALFAVIGVATGAIGINFSHELIHQRNRWEPRLGEFLLTMVCYGHFRSEHVLVHHRYVATPRDPVTARYNESFFTFFPRVLWQQVVSGFRAEAALLARKGKGAWDASNPYWRYIIATALFAALAYLIGGLFGLGLFALQAFVAVLYLELTNYIEHYGLTRRHLGDGKYEHVKPHHSWNANHRVSNWFLINLQRHSDHHYKPDRRFPLLQAYDETDAPQLPFGYPVMTVLALNPLLFRRVMNKRVKAWRRRFYPDITDWSDYKAGTNPQPR</sequence>
<dbReference type="InterPro" id="IPR005804">
    <property type="entry name" value="FA_desaturase_dom"/>
</dbReference>
<keyword evidence="3" id="KW-1003">Cell membrane</keyword>
<dbReference type="PANTHER" id="PTHR38674:SF1">
    <property type="entry name" value="ALKANE 1-MONOOXYGENASE 1"/>
    <property type="match status" value="1"/>
</dbReference>
<keyword evidence="7 12" id="KW-1133">Transmembrane helix</keyword>
<dbReference type="EMBL" id="OMKW01000001">
    <property type="protein sequence ID" value="SPF28502.1"/>
    <property type="molecule type" value="Genomic_DNA"/>
</dbReference>
<dbReference type="CDD" id="cd03512">
    <property type="entry name" value="Alkane-hydroxylase"/>
    <property type="match status" value="1"/>
</dbReference>
<dbReference type="RefSeq" id="WP_108781196.1">
    <property type="nucleotide sequence ID" value="NZ_OMKW01000001.1"/>
</dbReference>
<keyword evidence="4" id="KW-0997">Cell inner membrane</keyword>
<evidence type="ECO:0000256" key="10">
    <source>
        <dbReference type="ARBA" id="ARBA00023033"/>
    </source>
</evidence>
<feature type="transmembrane region" description="Helical" evidence="12">
    <location>
        <begin position="211"/>
        <end position="244"/>
    </location>
</feature>
<evidence type="ECO:0000256" key="4">
    <source>
        <dbReference type="ARBA" id="ARBA00022519"/>
    </source>
</evidence>
<evidence type="ECO:0000256" key="7">
    <source>
        <dbReference type="ARBA" id="ARBA00022989"/>
    </source>
</evidence>
<comment type="similarity">
    <text evidence="2">Belongs to the fatty acid desaturase type 1 family. AlkB subfamily.</text>
</comment>
<evidence type="ECO:0000259" key="13">
    <source>
        <dbReference type="Pfam" id="PF00487"/>
    </source>
</evidence>
<dbReference type="EC" id="1.14.15.3" evidence="14"/>
<feature type="transmembrane region" description="Helical" evidence="12">
    <location>
        <begin position="5"/>
        <end position="22"/>
    </location>
</feature>
<comment type="subcellular location">
    <subcellularLocation>
        <location evidence="1">Cell inner membrane</location>
        <topology evidence="1">Multi-pass membrane protein</topology>
    </subcellularLocation>
</comment>
<keyword evidence="8 14" id="KW-0560">Oxidoreductase</keyword>
<dbReference type="AlphaFoldDB" id="A0A2R8A8F5"/>
<reference evidence="14 15" key="1">
    <citation type="submission" date="2018-03" db="EMBL/GenBank/DDBJ databases">
        <authorList>
            <person name="Keele B.F."/>
        </authorList>
    </citation>
    <scope>NUCLEOTIDE SEQUENCE [LARGE SCALE GENOMIC DNA]</scope>
    <source>
        <strain evidence="14 15">CeCT 8812</strain>
    </source>
</reference>
<feature type="transmembrane region" description="Helical" evidence="12">
    <location>
        <begin position="95"/>
        <end position="116"/>
    </location>
</feature>
<evidence type="ECO:0000313" key="15">
    <source>
        <dbReference type="Proteomes" id="UP000244932"/>
    </source>
</evidence>
<feature type="transmembrane region" description="Helical" evidence="12">
    <location>
        <begin position="28"/>
        <end position="47"/>
    </location>
</feature>
<dbReference type="GO" id="GO:0046872">
    <property type="term" value="F:metal ion binding"/>
    <property type="evidence" value="ECO:0007669"/>
    <property type="project" value="UniProtKB-KW"/>
</dbReference>
<dbReference type="Proteomes" id="UP000244932">
    <property type="component" value="Unassembled WGS sequence"/>
</dbReference>
<dbReference type="Pfam" id="PF00487">
    <property type="entry name" value="FA_desaturase"/>
    <property type="match status" value="1"/>
</dbReference>
<evidence type="ECO:0000256" key="9">
    <source>
        <dbReference type="ARBA" id="ARBA00023004"/>
    </source>
</evidence>
<proteinExistence type="inferred from homology"/>
<name>A0A2R8A8F5_9RHOB</name>
<keyword evidence="9" id="KW-0408">Iron</keyword>
<keyword evidence="5 12" id="KW-0812">Transmembrane</keyword>